<comment type="caution">
    <text evidence="2">The sequence shown here is derived from an EMBL/GenBank/DDBJ whole genome shotgun (WGS) entry which is preliminary data.</text>
</comment>
<protein>
    <submittedName>
        <fullName evidence="2">Uncharacterized protein</fullName>
    </submittedName>
</protein>
<sequence>MVGWLVGWLAKMQLSNAKDNIARDMFSNVLIALDSGQEAKQEAQVTNQARLDQTRPEQASGVRPNNATPPSVSTQALL</sequence>
<feature type="compositionally biased region" description="Polar residues" evidence="1">
    <location>
        <begin position="63"/>
        <end position="78"/>
    </location>
</feature>
<dbReference type="EMBL" id="JYDH01000082">
    <property type="protein sequence ID" value="KRY33406.1"/>
    <property type="molecule type" value="Genomic_DNA"/>
</dbReference>
<evidence type="ECO:0000256" key="1">
    <source>
        <dbReference type="SAM" id="MobiDB-lite"/>
    </source>
</evidence>
<evidence type="ECO:0000313" key="3">
    <source>
        <dbReference type="Proteomes" id="UP000054776"/>
    </source>
</evidence>
<feature type="region of interest" description="Disordered" evidence="1">
    <location>
        <begin position="41"/>
        <end position="78"/>
    </location>
</feature>
<dbReference type="OrthoDB" id="10437957at2759"/>
<reference evidence="2 3" key="1">
    <citation type="submission" date="2015-01" db="EMBL/GenBank/DDBJ databases">
        <title>Evolution of Trichinella species and genotypes.</title>
        <authorList>
            <person name="Korhonen P.K."/>
            <person name="Edoardo P."/>
            <person name="Giuseppe L.R."/>
            <person name="Gasser R.B."/>
        </authorList>
    </citation>
    <scope>NUCLEOTIDE SEQUENCE [LARGE SCALE GENOMIC DNA]</scope>
    <source>
        <strain evidence="2">ISS3</strain>
    </source>
</reference>
<accession>A0A0V1B8U3</accession>
<keyword evidence="3" id="KW-1185">Reference proteome</keyword>
<dbReference type="Proteomes" id="UP000054776">
    <property type="component" value="Unassembled WGS sequence"/>
</dbReference>
<evidence type="ECO:0000313" key="2">
    <source>
        <dbReference type="EMBL" id="KRY33406.1"/>
    </source>
</evidence>
<dbReference type="InParanoid" id="A0A0V1B8U3"/>
<name>A0A0V1B8U3_TRISP</name>
<gene>
    <name evidence="2" type="ORF">T01_11510</name>
</gene>
<proteinExistence type="predicted"/>
<organism evidence="2 3">
    <name type="scientific">Trichinella spiralis</name>
    <name type="common">Trichina worm</name>
    <dbReference type="NCBI Taxonomy" id="6334"/>
    <lineage>
        <taxon>Eukaryota</taxon>
        <taxon>Metazoa</taxon>
        <taxon>Ecdysozoa</taxon>
        <taxon>Nematoda</taxon>
        <taxon>Enoplea</taxon>
        <taxon>Dorylaimia</taxon>
        <taxon>Trichinellida</taxon>
        <taxon>Trichinellidae</taxon>
        <taxon>Trichinella</taxon>
    </lineage>
</organism>
<dbReference type="AlphaFoldDB" id="A0A0V1B8U3"/>